<dbReference type="RefSeq" id="XP_002647923.1">
    <property type="nucleotide sequence ID" value="XM_002647877.1"/>
</dbReference>
<name>A8WJC1_CAEBR</name>
<sequence length="138" mass="16150">MADVWFVLVIFFLIFVICFKINHFSKLYSFEVYKYNKIMIAVIKMSEGKRRRCQFCWAMVPWKESTVITSSKTGREKWIEALGEGFRNQLEKVGTRRAYICRFHFPSGEVHGRRSVYSLPRLAADGDVADTSNLDFSE</sequence>
<dbReference type="Proteomes" id="UP000008549">
    <property type="component" value="Unassembled WGS sequence"/>
</dbReference>
<reference evidence="2 3" key="2">
    <citation type="journal article" date="2011" name="PLoS Genet.">
        <title>Caenorhabditis briggsae recombinant inbred line genotypes reveal inter-strain incompatibility and the evolution of recombination.</title>
        <authorList>
            <person name="Ross J.A."/>
            <person name="Koboldt D.C."/>
            <person name="Staisch J.E."/>
            <person name="Chamberlin H.M."/>
            <person name="Gupta B.P."/>
            <person name="Miller R.D."/>
            <person name="Baird S.E."/>
            <person name="Haag E.S."/>
        </authorList>
    </citation>
    <scope>NUCLEOTIDE SEQUENCE [LARGE SCALE GENOMIC DNA]</scope>
    <source>
        <strain evidence="2 3">AF16</strain>
    </source>
</reference>
<evidence type="ECO:0000313" key="2">
    <source>
        <dbReference type="EMBL" id="CAP20564.1"/>
    </source>
</evidence>
<proteinExistence type="predicted"/>
<dbReference type="EMBL" id="HE601259">
    <property type="protein sequence ID" value="CAP20564.1"/>
    <property type="molecule type" value="Genomic_DNA"/>
</dbReference>
<keyword evidence="1" id="KW-0812">Transmembrane</keyword>
<dbReference type="GeneID" id="8589924"/>
<dbReference type="CTD" id="8589924"/>
<keyword evidence="1" id="KW-1133">Transmembrane helix</keyword>
<dbReference type="HOGENOM" id="CLU_1860155_0_0_1"/>
<reference evidence="2 3" key="1">
    <citation type="journal article" date="2003" name="PLoS Biol.">
        <title>The genome sequence of Caenorhabditis briggsae: a platform for comparative genomics.</title>
        <authorList>
            <person name="Stein L.D."/>
            <person name="Bao Z."/>
            <person name="Blasiar D."/>
            <person name="Blumenthal T."/>
            <person name="Brent M.R."/>
            <person name="Chen N."/>
            <person name="Chinwalla A."/>
            <person name="Clarke L."/>
            <person name="Clee C."/>
            <person name="Coghlan A."/>
            <person name="Coulson A."/>
            <person name="D'Eustachio P."/>
            <person name="Fitch D.H."/>
            <person name="Fulton L.A."/>
            <person name="Fulton R.E."/>
            <person name="Griffiths-Jones S."/>
            <person name="Harris T.W."/>
            <person name="Hillier L.W."/>
            <person name="Kamath R."/>
            <person name="Kuwabara P.E."/>
            <person name="Mardis E.R."/>
            <person name="Marra M.A."/>
            <person name="Miner T.L."/>
            <person name="Minx P."/>
            <person name="Mullikin J.C."/>
            <person name="Plumb R.W."/>
            <person name="Rogers J."/>
            <person name="Schein J.E."/>
            <person name="Sohrmann M."/>
            <person name="Spieth J."/>
            <person name="Stajich J.E."/>
            <person name="Wei C."/>
            <person name="Willey D."/>
            <person name="Wilson R.K."/>
            <person name="Durbin R."/>
            <person name="Waterston R.H."/>
        </authorList>
    </citation>
    <scope>NUCLEOTIDE SEQUENCE [LARGE SCALE GENOMIC DNA]</scope>
    <source>
        <strain evidence="2 3">AF16</strain>
    </source>
</reference>
<dbReference type="KEGG" id="cbr:CBG_23807"/>
<keyword evidence="3" id="KW-1185">Reference proteome</keyword>
<feature type="non-terminal residue" evidence="2">
    <location>
        <position position="138"/>
    </location>
</feature>
<evidence type="ECO:0000313" key="3">
    <source>
        <dbReference type="Proteomes" id="UP000008549"/>
    </source>
</evidence>
<protein>
    <submittedName>
        <fullName evidence="2">Protein CBG23807</fullName>
    </submittedName>
</protein>
<gene>
    <name evidence="2" type="ORF">CBG23807</name>
    <name evidence="2" type="ORF">CBG_23807</name>
</gene>
<feature type="transmembrane region" description="Helical" evidence="1">
    <location>
        <begin position="6"/>
        <end position="24"/>
    </location>
</feature>
<accession>A8WJC1</accession>
<dbReference type="AlphaFoldDB" id="A8WJC1"/>
<evidence type="ECO:0000256" key="1">
    <source>
        <dbReference type="SAM" id="Phobius"/>
    </source>
</evidence>
<keyword evidence="1" id="KW-0472">Membrane</keyword>
<organism evidence="2 3">
    <name type="scientific">Caenorhabditis briggsae</name>
    <dbReference type="NCBI Taxonomy" id="6238"/>
    <lineage>
        <taxon>Eukaryota</taxon>
        <taxon>Metazoa</taxon>
        <taxon>Ecdysozoa</taxon>
        <taxon>Nematoda</taxon>
        <taxon>Chromadorea</taxon>
        <taxon>Rhabditida</taxon>
        <taxon>Rhabditina</taxon>
        <taxon>Rhabditomorpha</taxon>
        <taxon>Rhabditoidea</taxon>
        <taxon>Rhabditidae</taxon>
        <taxon>Peloderinae</taxon>
        <taxon>Caenorhabditis</taxon>
    </lineage>
</organism>